<keyword evidence="3" id="KW-0808">Transferase</keyword>
<keyword evidence="4" id="KW-1185">Reference proteome</keyword>
<evidence type="ECO:0000259" key="2">
    <source>
        <dbReference type="Pfam" id="PF01757"/>
    </source>
</evidence>
<dbReference type="Proteomes" id="UP000662747">
    <property type="component" value="Chromosome"/>
</dbReference>
<organism evidence="3 4">
    <name type="scientific">Pyxidicoccus parkwayensis</name>
    <dbReference type="NCBI Taxonomy" id="2813578"/>
    <lineage>
        <taxon>Bacteria</taxon>
        <taxon>Pseudomonadati</taxon>
        <taxon>Myxococcota</taxon>
        <taxon>Myxococcia</taxon>
        <taxon>Myxococcales</taxon>
        <taxon>Cystobacterineae</taxon>
        <taxon>Myxococcaceae</taxon>
        <taxon>Pyxidicoccus</taxon>
    </lineage>
</organism>
<feature type="transmembrane region" description="Helical" evidence="1">
    <location>
        <begin position="340"/>
        <end position="358"/>
    </location>
</feature>
<keyword evidence="3" id="KW-0012">Acyltransferase</keyword>
<proteinExistence type="predicted"/>
<feature type="transmembrane region" description="Helical" evidence="1">
    <location>
        <begin position="12"/>
        <end position="34"/>
    </location>
</feature>
<feature type="transmembrane region" description="Helical" evidence="1">
    <location>
        <begin position="172"/>
        <end position="193"/>
    </location>
</feature>
<feature type="transmembrane region" description="Helical" evidence="1">
    <location>
        <begin position="119"/>
        <end position="139"/>
    </location>
</feature>
<feature type="transmembrane region" description="Helical" evidence="1">
    <location>
        <begin position="245"/>
        <end position="266"/>
    </location>
</feature>
<feature type="transmembrane region" description="Helical" evidence="1">
    <location>
        <begin position="213"/>
        <end position="233"/>
    </location>
</feature>
<name>A0ABX7NP94_9BACT</name>
<dbReference type="PANTHER" id="PTHR23028">
    <property type="entry name" value="ACETYLTRANSFERASE"/>
    <property type="match status" value="1"/>
</dbReference>
<keyword evidence="1" id="KW-0812">Transmembrane</keyword>
<feature type="domain" description="Acyltransferase 3" evidence="2">
    <location>
        <begin position="8"/>
        <end position="355"/>
    </location>
</feature>
<dbReference type="InterPro" id="IPR050879">
    <property type="entry name" value="Acyltransferase_3"/>
</dbReference>
<evidence type="ECO:0000313" key="4">
    <source>
        <dbReference type="Proteomes" id="UP000662747"/>
    </source>
</evidence>
<protein>
    <submittedName>
        <fullName evidence="3">Acyltransferase</fullName>
    </submittedName>
</protein>
<feature type="transmembrane region" description="Helical" evidence="1">
    <location>
        <begin position="272"/>
        <end position="290"/>
    </location>
</feature>
<dbReference type="Pfam" id="PF01757">
    <property type="entry name" value="Acyl_transf_3"/>
    <property type="match status" value="1"/>
</dbReference>
<feature type="transmembrane region" description="Helical" evidence="1">
    <location>
        <begin position="46"/>
        <end position="65"/>
    </location>
</feature>
<gene>
    <name evidence="3" type="ORF">JY651_33710</name>
</gene>
<dbReference type="InterPro" id="IPR002656">
    <property type="entry name" value="Acyl_transf_3_dom"/>
</dbReference>
<evidence type="ECO:0000313" key="3">
    <source>
        <dbReference type="EMBL" id="QSQ20199.1"/>
    </source>
</evidence>
<feature type="transmembrane region" description="Helical" evidence="1">
    <location>
        <begin position="302"/>
        <end position="320"/>
    </location>
</feature>
<evidence type="ECO:0000256" key="1">
    <source>
        <dbReference type="SAM" id="Phobius"/>
    </source>
</evidence>
<keyword evidence="1" id="KW-1133">Transmembrane helix</keyword>
<feature type="transmembrane region" description="Helical" evidence="1">
    <location>
        <begin position="85"/>
        <end position="107"/>
    </location>
</feature>
<dbReference type="EMBL" id="CP071090">
    <property type="protein sequence ID" value="QSQ20199.1"/>
    <property type="molecule type" value="Genomic_DNA"/>
</dbReference>
<dbReference type="RefSeq" id="WP_206721780.1">
    <property type="nucleotide sequence ID" value="NZ_CP071090.1"/>
</dbReference>
<dbReference type="PANTHER" id="PTHR23028:SF53">
    <property type="entry name" value="ACYL_TRANSF_3 DOMAIN-CONTAINING PROTEIN"/>
    <property type="match status" value="1"/>
</dbReference>
<keyword evidence="1" id="KW-0472">Membrane</keyword>
<dbReference type="GO" id="GO:0016746">
    <property type="term" value="F:acyltransferase activity"/>
    <property type="evidence" value="ECO:0007669"/>
    <property type="project" value="UniProtKB-KW"/>
</dbReference>
<reference evidence="3 4" key="1">
    <citation type="submission" date="2021-02" db="EMBL/GenBank/DDBJ databases">
        <title>De Novo genome assembly of isolated myxobacteria.</title>
        <authorList>
            <person name="Stevens D.C."/>
        </authorList>
    </citation>
    <scope>NUCLEOTIDE SEQUENCE [LARGE SCALE GENOMIC DNA]</scope>
    <source>
        <strain evidence="4">SCPEA02</strain>
    </source>
</reference>
<sequence length="389" mass="41644">MSRGGSLDSLTGLRFLAALHVVLFHFGMPCLVTAPEGLRNWVGSGYSAVGVFFVLSGFVLAWNYLDRDGRMETGPRAFLAARLARVYPVYLLTFLLSAPPTIAASVAANGWTVALGKTAVAGTVSLALVQAWVPVLALYWNPPGWSVAVESVFYVLFPGLARGLLPRLRPSLLPVALGGVWLLGLLPPVLFVAQHEGPVNAATWTLGLAIIKFNPLMRLPEFLFGVLLGWCFVRERADGVKKGSGALMAAAGAALLVAVGVASSWIPYPLMHNALLAPASGLLVYGLARGGGPLGWLLSRPWLVHLGGASYALYLLQYPVSQAVESLERVLDLHSPVARLVGVLVLGVAASVWVHRYVETPFRSRVRKALQPWVDAKPRVEARPVVPEA</sequence>
<accession>A0ABX7NP94</accession>